<protein>
    <submittedName>
        <fullName evidence="2">ParE-like toxin of type II ParDE toxin-antitoxin system</fullName>
    </submittedName>
</protein>
<comment type="caution">
    <text evidence="2">The sequence shown here is derived from an EMBL/GenBank/DDBJ whole genome shotgun (WGS) entry which is preliminary data.</text>
</comment>
<dbReference type="EMBL" id="PVEO01000024">
    <property type="protein sequence ID" value="PQV44406.1"/>
    <property type="molecule type" value="Genomic_DNA"/>
</dbReference>
<dbReference type="InterPro" id="IPR007712">
    <property type="entry name" value="RelE/ParE_toxin"/>
</dbReference>
<dbReference type="Gene3D" id="3.30.2310.20">
    <property type="entry name" value="RelE-like"/>
    <property type="match status" value="1"/>
</dbReference>
<accession>A0A362WYX0</accession>
<evidence type="ECO:0000313" key="2">
    <source>
        <dbReference type="EMBL" id="PQV44406.1"/>
    </source>
</evidence>
<dbReference type="Proteomes" id="UP000251545">
    <property type="component" value="Unassembled WGS sequence"/>
</dbReference>
<keyword evidence="1" id="KW-1277">Toxin-antitoxin system</keyword>
<evidence type="ECO:0000313" key="3">
    <source>
        <dbReference type="Proteomes" id="UP000251545"/>
    </source>
</evidence>
<proteinExistence type="predicted"/>
<gene>
    <name evidence="2" type="ORF">CLV33_1246</name>
</gene>
<sequence>MAKRNIIWTRTADIQFVGILEYWVKRNKSNSYSKKLLKLVSERTKQIAEKPLIYKTTDFKDTRVASLGNFSIYYKFNETEIIITAFWDNRQNPKKLLKILKNKK</sequence>
<organism evidence="2 3">
    <name type="scientific">Jejuia pallidilutea</name>
    <dbReference type="NCBI Taxonomy" id="504487"/>
    <lineage>
        <taxon>Bacteria</taxon>
        <taxon>Pseudomonadati</taxon>
        <taxon>Bacteroidota</taxon>
        <taxon>Flavobacteriia</taxon>
        <taxon>Flavobacteriales</taxon>
        <taxon>Flavobacteriaceae</taxon>
        <taxon>Jejuia</taxon>
    </lineage>
</organism>
<dbReference type="RefSeq" id="WP_105474934.1">
    <property type="nucleotide sequence ID" value="NZ_PVEO01000024.1"/>
</dbReference>
<reference evidence="2 3" key="1">
    <citation type="submission" date="2018-02" db="EMBL/GenBank/DDBJ databases">
        <title>Genomic Encyclopedia of Archaeal and Bacterial Type Strains, Phase II (KMG-II): from individual species to whole genera.</title>
        <authorList>
            <person name="Goeker M."/>
        </authorList>
    </citation>
    <scope>NUCLEOTIDE SEQUENCE [LARGE SCALE GENOMIC DNA]</scope>
    <source>
        <strain evidence="2 3">DSM 21165</strain>
    </source>
</reference>
<dbReference type="InterPro" id="IPR035093">
    <property type="entry name" value="RelE/ParE_toxin_dom_sf"/>
</dbReference>
<dbReference type="Pfam" id="PF05016">
    <property type="entry name" value="ParE_toxin"/>
    <property type="match status" value="1"/>
</dbReference>
<dbReference type="AlphaFoldDB" id="A0A362WYX0"/>
<evidence type="ECO:0000256" key="1">
    <source>
        <dbReference type="ARBA" id="ARBA00022649"/>
    </source>
</evidence>
<name>A0A362WYX0_9FLAO</name>